<dbReference type="Proteomes" id="UP000186905">
    <property type="component" value="Unassembled WGS sequence"/>
</dbReference>
<accession>A0A1Q9G6L8</accession>
<organism evidence="2 3">
    <name type="scientific">Photobacterium proteolyticum</name>
    <dbReference type="NCBI Taxonomy" id="1903952"/>
    <lineage>
        <taxon>Bacteria</taxon>
        <taxon>Pseudomonadati</taxon>
        <taxon>Pseudomonadota</taxon>
        <taxon>Gammaproteobacteria</taxon>
        <taxon>Vibrionales</taxon>
        <taxon>Vibrionaceae</taxon>
        <taxon>Photobacterium</taxon>
    </lineage>
</organism>
<dbReference type="Pfam" id="PF04965">
    <property type="entry name" value="GPW_gp25"/>
    <property type="match status" value="1"/>
</dbReference>
<dbReference type="SUPFAM" id="SSF160719">
    <property type="entry name" value="gpW/gp25-like"/>
    <property type="match status" value="1"/>
</dbReference>
<gene>
    <name evidence="2" type="ORF">BIT28_10460</name>
</gene>
<dbReference type="RefSeq" id="WP_075767958.1">
    <property type="nucleotide sequence ID" value="NZ_MJIL01000099.1"/>
</dbReference>
<dbReference type="NCBIfam" id="TIGR03357">
    <property type="entry name" value="VI_zyme"/>
    <property type="match status" value="1"/>
</dbReference>
<dbReference type="STRING" id="1903952.BIT28_10460"/>
<evidence type="ECO:0000259" key="1">
    <source>
        <dbReference type="Pfam" id="PF04965"/>
    </source>
</evidence>
<protein>
    <submittedName>
        <fullName evidence="2">Lysozyme</fullName>
    </submittedName>
</protein>
<dbReference type="InterPro" id="IPR017737">
    <property type="entry name" value="TssE1-like"/>
</dbReference>
<evidence type="ECO:0000313" key="2">
    <source>
        <dbReference type="EMBL" id="OLQ69958.1"/>
    </source>
</evidence>
<comment type="caution">
    <text evidence="2">The sequence shown here is derived from an EMBL/GenBank/DDBJ whole genome shotgun (WGS) entry which is preliminary data.</text>
</comment>
<evidence type="ECO:0000313" key="3">
    <source>
        <dbReference type="Proteomes" id="UP000186905"/>
    </source>
</evidence>
<feature type="domain" description="IraD/Gp25-like" evidence="1">
    <location>
        <begin position="34"/>
        <end position="134"/>
    </location>
</feature>
<name>A0A1Q9G6L8_9GAMM</name>
<dbReference type="InterPro" id="IPR053176">
    <property type="entry name" value="T6SS_TssE1-like"/>
</dbReference>
<dbReference type="Gene3D" id="3.10.450.40">
    <property type="match status" value="1"/>
</dbReference>
<dbReference type="OrthoDB" id="119583at2"/>
<sequence length="157" mass="18393">MKLNQQVLPSLLDRLLDDAPEQQEERARQFTLRDLRQSVRHDLENLLNAKVHWHVWPKWYSELDRSLFAYGLPDFSAMPLSSLDGRQKLCRIIEETIRNFEPRFADVTVTVVGDEQPVDRILRLRIHAFFHASPEPEEVTFDSEVEPVCLGIRINES</sequence>
<dbReference type="PANTHER" id="PTHR38595">
    <property type="entry name" value="CYTOPLASMIC PROTEIN-RELATED"/>
    <property type="match status" value="1"/>
</dbReference>
<reference evidence="2 3" key="1">
    <citation type="submission" date="2016-09" db="EMBL/GenBank/DDBJ databases">
        <title>Photobacterium proteolyticum sp. nov. a protease producing bacterium isolated from ocean sediments of Laizhou Bay.</title>
        <authorList>
            <person name="Li Y."/>
        </authorList>
    </citation>
    <scope>NUCLEOTIDE SEQUENCE [LARGE SCALE GENOMIC DNA]</scope>
    <source>
        <strain evidence="2 3">13-12</strain>
    </source>
</reference>
<keyword evidence="3" id="KW-1185">Reference proteome</keyword>
<proteinExistence type="predicted"/>
<dbReference type="InterPro" id="IPR007048">
    <property type="entry name" value="IraD/Gp25-like"/>
</dbReference>
<dbReference type="EMBL" id="MJIL01000099">
    <property type="protein sequence ID" value="OLQ69958.1"/>
    <property type="molecule type" value="Genomic_DNA"/>
</dbReference>
<dbReference type="AlphaFoldDB" id="A0A1Q9G6L8"/>
<dbReference type="PANTHER" id="PTHR38595:SF1">
    <property type="entry name" value="TYPE VI SECRETION SYSTEM COMPONENT TSSE1"/>
    <property type="match status" value="1"/>
</dbReference>